<reference evidence="2" key="1">
    <citation type="submission" date="2016-10" db="EMBL/GenBank/DDBJ databases">
        <authorList>
            <person name="Benchimol M."/>
            <person name="Almeida L.G."/>
            <person name="Vasconcelos A.T."/>
            <person name="Perreira-Neves A."/>
            <person name="Rosa I.A."/>
            <person name="Tasca T."/>
            <person name="Bogo M.R."/>
            <person name="de Souza W."/>
        </authorList>
    </citation>
    <scope>NUCLEOTIDE SEQUENCE [LARGE SCALE GENOMIC DNA]</scope>
    <source>
        <strain evidence="2">K</strain>
    </source>
</reference>
<protein>
    <recommendedName>
        <fullName evidence="4">C-type lectin domain-containing protein</fullName>
    </recommendedName>
</protein>
<evidence type="ECO:0000313" key="2">
    <source>
        <dbReference type="EMBL" id="OHT05200.1"/>
    </source>
</evidence>
<dbReference type="GeneID" id="94840060"/>
<organism evidence="2 3">
    <name type="scientific">Tritrichomonas foetus</name>
    <dbReference type="NCBI Taxonomy" id="1144522"/>
    <lineage>
        <taxon>Eukaryota</taxon>
        <taxon>Metamonada</taxon>
        <taxon>Parabasalia</taxon>
        <taxon>Tritrichomonadida</taxon>
        <taxon>Tritrichomonadidae</taxon>
        <taxon>Tritrichomonas</taxon>
    </lineage>
</organism>
<dbReference type="OrthoDB" id="10490953at2759"/>
<dbReference type="VEuPathDB" id="TrichDB:TRFO_27137"/>
<dbReference type="RefSeq" id="XP_068358336.1">
    <property type="nucleotide sequence ID" value="XM_068505356.1"/>
</dbReference>
<accession>A0A1J4K305</accession>
<evidence type="ECO:0008006" key="4">
    <source>
        <dbReference type="Google" id="ProtNLM"/>
    </source>
</evidence>
<evidence type="ECO:0000256" key="1">
    <source>
        <dbReference type="SAM" id="SignalP"/>
    </source>
</evidence>
<name>A0A1J4K305_9EUKA</name>
<sequence length="164" mass="18864">MFSLFLSLSLSINYPLVFGSTNNNIKNLASLENEENLPDDLCIFIIEKFEQPQIRSFRQLAQWADAKKHCQNVGYFTQIPIIESTKFDFVERMKKHYKDFLYIDARSECVCKLRYYSGGLVIIRVNDNDGESVTEVIDHIGTKNPLAFVAAYGDLFKDTSDDDL</sequence>
<keyword evidence="3" id="KW-1185">Reference proteome</keyword>
<proteinExistence type="predicted"/>
<feature type="chain" id="PRO_5012385088" description="C-type lectin domain-containing protein" evidence="1">
    <location>
        <begin position="20"/>
        <end position="164"/>
    </location>
</feature>
<dbReference type="AlphaFoldDB" id="A0A1J4K305"/>
<keyword evidence="1" id="KW-0732">Signal</keyword>
<dbReference type="Proteomes" id="UP000179807">
    <property type="component" value="Unassembled WGS sequence"/>
</dbReference>
<dbReference type="EMBL" id="MLAK01000766">
    <property type="protein sequence ID" value="OHT05200.1"/>
    <property type="molecule type" value="Genomic_DNA"/>
</dbReference>
<comment type="caution">
    <text evidence="2">The sequence shown here is derived from an EMBL/GenBank/DDBJ whole genome shotgun (WGS) entry which is preliminary data.</text>
</comment>
<gene>
    <name evidence="2" type="ORF">TRFO_27137</name>
</gene>
<evidence type="ECO:0000313" key="3">
    <source>
        <dbReference type="Proteomes" id="UP000179807"/>
    </source>
</evidence>
<feature type="signal peptide" evidence="1">
    <location>
        <begin position="1"/>
        <end position="19"/>
    </location>
</feature>